<evidence type="ECO:0000256" key="1">
    <source>
        <dbReference type="SAM" id="Phobius"/>
    </source>
</evidence>
<dbReference type="RefSeq" id="WP_134491917.1">
    <property type="nucleotide sequence ID" value="NZ_SOEZ01000066.1"/>
</dbReference>
<accession>A0A4R8UDX9</accession>
<keyword evidence="3" id="KW-1185">Reference proteome</keyword>
<organism evidence="2 3">
    <name type="scientific">Cryobacterium tagatosivorans</name>
    <dbReference type="NCBI Taxonomy" id="1259199"/>
    <lineage>
        <taxon>Bacteria</taxon>
        <taxon>Bacillati</taxon>
        <taxon>Actinomycetota</taxon>
        <taxon>Actinomycetes</taxon>
        <taxon>Micrococcales</taxon>
        <taxon>Microbacteriaceae</taxon>
        <taxon>Cryobacterium</taxon>
    </lineage>
</organism>
<keyword evidence="1" id="KW-0472">Membrane</keyword>
<feature type="transmembrane region" description="Helical" evidence="1">
    <location>
        <begin position="60"/>
        <end position="82"/>
    </location>
</feature>
<sequence>MQYWGYRLSIPILIGIALFAMLVGWIAALLPAWTASRMDVLSALRGSRRPPTVRHSGRRWIGLGIVVMGVAATAGGALAGAASYSSPGIIGNRALYLLALILLLAGPLLGRVS</sequence>
<keyword evidence="1" id="KW-0812">Transmembrane</keyword>
<dbReference type="EMBL" id="SOEZ01000066">
    <property type="protein sequence ID" value="TFB48340.1"/>
    <property type="molecule type" value="Genomic_DNA"/>
</dbReference>
<dbReference type="AlphaFoldDB" id="A0A4R8UDX9"/>
<dbReference type="OrthoDB" id="5089158at2"/>
<feature type="transmembrane region" description="Helical" evidence="1">
    <location>
        <begin position="94"/>
        <end position="112"/>
    </location>
</feature>
<keyword evidence="1" id="KW-1133">Transmembrane helix</keyword>
<gene>
    <name evidence="2" type="ORF">E3O23_13770</name>
</gene>
<reference evidence="2 3" key="1">
    <citation type="submission" date="2019-03" db="EMBL/GenBank/DDBJ databases">
        <title>Genomics of glacier-inhabiting Cryobacterium strains.</title>
        <authorList>
            <person name="Liu Q."/>
            <person name="Xin Y.-H."/>
        </authorList>
    </citation>
    <scope>NUCLEOTIDE SEQUENCE [LARGE SCALE GENOMIC DNA]</scope>
    <source>
        <strain evidence="2 3">Sr47</strain>
    </source>
</reference>
<evidence type="ECO:0000313" key="2">
    <source>
        <dbReference type="EMBL" id="TFB48340.1"/>
    </source>
</evidence>
<evidence type="ECO:0000313" key="3">
    <source>
        <dbReference type="Proteomes" id="UP000297866"/>
    </source>
</evidence>
<protein>
    <submittedName>
        <fullName evidence="2">Uncharacterized protein</fullName>
    </submittedName>
</protein>
<name>A0A4R8UDX9_9MICO</name>
<comment type="caution">
    <text evidence="2">The sequence shown here is derived from an EMBL/GenBank/DDBJ whole genome shotgun (WGS) entry which is preliminary data.</text>
</comment>
<dbReference type="Proteomes" id="UP000297866">
    <property type="component" value="Unassembled WGS sequence"/>
</dbReference>
<feature type="transmembrane region" description="Helical" evidence="1">
    <location>
        <begin position="12"/>
        <end position="33"/>
    </location>
</feature>
<proteinExistence type="predicted"/>